<name>A0A6J3L0U2_9HYME</name>
<feature type="region of interest" description="Disordered" evidence="2">
    <location>
        <begin position="310"/>
        <end position="355"/>
    </location>
</feature>
<keyword evidence="3" id="KW-1133">Transmembrane helix</keyword>
<feature type="transmembrane region" description="Helical" evidence="3">
    <location>
        <begin position="550"/>
        <end position="575"/>
    </location>
</feature>
<evidence type="ECO:0000256" key="3">
    <source>
        <dbReference type="SAM" id="Phobius"/>
    </source>
</evidence>
<feature type="transmembrane region" description="Helical" evidence="3">
    <location>
        <begin position="132"/>
        <end position="159"/>
    </location>
</feature>
<dbReference type="PANTHER" id="PTHR11360:SF8">
    <property type="entry name" value="BCDNA.LD28120-RELATED"/>
    <property type="match status" value="1"/>
</dbReference>
<dbReference type="Gene3D" id="1.20.1250.20">
    <property type="entry name" value="MFS general substrate transporter like domains"/>
    <property type="match status" value="2"/>
</dbReference>
<dbReference type="RefSeq" id="XP_033358057.1">
    <property type="nucleotide sequence ID" value="XM_033502166.1"/>
</dbReference>
<protein>
    <submittedName>
        <fullName evidence="6 7">Uncharacterized protein LOC117237810 isoform X1</fullName>
    </submittedName>
</protein>
<evidence type="ECO:0000259" key="4">
    <source>
        <dbReference type="PROSITE" id="PS50850"/>
    </source>
</evidence>
<dbReference type="InterPro" id="IPR011701">
    <property type="entry name" value="MFS"/>
</dbReference>
<feature type="transmembrane region" description="Helical" evidence="3">
    <location>
        <begin position="37"/>
        <end position="57"/>
    </location>
</feature>
<dbReference type="SUPFAM" id="SSF103473">
    <property type="entry name" value="MFS general substrate transporter"/>
    <property type="match status" value="1"/>
</dbReference>
<dbReference type="GeneID" id="117237810"/>
<dbReference type="GO" id="GO:0016020">
    <property type="term" value="C:membrane"/>
    <property type="evidence" value="ECO:0007669"/>
    <property type="project" value="UniProtKB-SubCell"/>
</dbReference>
<evidence type="ECO:0000313" key="5">
    <source>
        <dbReference type="Proteomes" id="UP000504631"/>
    </source>
</evidence>
<organism evidence="5 6">
    <name type="scientific">Bombus vosnesenskii</name>
    <dbReference type="NCBI Taxonomy" id="207650"/>
    <lineage>
        <taxon>Eukaryota</taxon>
        <taxon>Metazoa</taxon>
        <taxon>Ecdysozoa</taxon>
        <taxon>Arthropoda</taxon>
        <taxon>Hexapoda</taxon>
        <taxon>Insecta</taxon>
        <taxon>Pterygota</taxon>
        <taxon>Neoptera</taxon>
        <taxon>Endopterygota</taxon>
        <taxon>Hymenoptera</taxon>
        <taxon>Apocrita</taxon>
        <taxon>Aculeata</taxon>
        <taxon>Apoidea</taxon>
        <taxon>Anthophila</taxon>
        <taxon>Apidae</taxon>
        <taxon>Bombus</taxon>
        <taxon>Pyrobombus</taxon>
    </lineage>
</organism>
<dbReference type="FunFam" id="1.20.1250.20:FF:000383">
    <property type="entry name" value="Blast:Monocarboxylate transporter 13"/>
    <property type="match status" value="1"/>
</dbReference>
<dbReference type="GO" id="GO:0008028">
    <property type="term" value="F:monocarboxylic acid transmembrane transporter activity"/>
    <property type="evidence" value="ECO:0007669"/>
    <property type="project" value="TreeGrafter"/>
</dbReference>
<dbReference type="AlphaFoldDB" id="A0A6J3L0U2"/>
<feature type="compositionally biased region" description="Polar residues" evidence="2">
    <location>
        <begin position="343"/>
        <end position="355"/>
    </location>
</feature>
<feature type="transmembrane region" description="Helical" evidence="3">
    <location>
        <begin position="456"/>
        <end position="475"/>
    </location>
</feature>
<keyword evidence="3" id="KW-0812">Transmembrane</keyword>
<accession>A0A6J3L0U2</accession>
<feature type="transmembrane region" description="Helical" evidence="3">
    <location>
        <begin position="171"/>
        <end position="192"/>
    </location>
</feature>
<evidence type="ECO:0000256" key="2">
    <source>
        <dbReference type="SAM" id="MobiDB-lite"/>
    </source>
</evidence>
<evidence type="ECO:0000313" key="6">
    <source>
        <dbReference type="RefSeq" id="XP_033358056.1"/>
    </source>
</evidence>
<feature type="transmembrane region" description="Helical" evidence="3">
    <location>
        <begin position="108"/>
        <end position="126"/>
    </location>
</feature>
<dbReference type="InterPro" id="IPR020846">
    <property type="entry name" value="MFS_dom"/>
</dbReference>
<dbReference type="Pfam" id="PF07690">
    <property type="entry name" value="MFS_1"/>
    <property type="match status" value="2"/>
</dbReference>
<keyword evidence="3" id="KW-0472">Membrane</keyword>
<feature type="transmembrane region" description="Helical" evidence="3">
    <location>
        <begin position="527"/>
        <end position="544"/>
    </location>
</feature>
<feature type="transmembrane region" description="Helical" evidence="3">
    <location>
        <begin position="615"/>
        <end position="636"/>
    </location>
</feature>
<feature type="transmembrane region" description="Helical" evidence="3">
    <location>
        <begin position="587"/>
        <end position="609"/>
    </location>
</feature>
<comment type="subcellular location">
    <subcellularLocation>
        <location evidence="1">Membrane</location>
        <topology evidence="1">Multi-pass membrane protein</topology>
    </subcellularLocation>
</comment>
<dbReference type="Proteomes" id="UP000504631">
    <property type="component" value="Unplaced"/>
</dbReference>
<reference evidence="6 7" key="1">
    <citation type="submission" date="2025-04" db="UniProtKB">
        <authorList>
            <consortium name="RefSeq"/>
        </authorList>
    </citation>
    <scope>IDENTIFICATION</scope>
    <source>
        <tissue evidence="6 7">Muscle</tissue>
    </source>
</reference>
<evidence type="ECO:0000256" key="1">
    <source>
        <dbReference type="ARBA" id="ARBA00004141"/>
    </source>
</evidence>
<dbReference type="PROSITE" id="PS50850">
    <property type="entry name" value="MFS"/>
    <property type="match status" value="1"/>
</dbReference>
<feature type="compositionally biased region" description="Low complexity" evidence="2">
    <location>
        <begin position="316"/>
        <end position="328"/>
    </location>
</feature>
<feature type="transmembrane region" description="Helical" evidence="3">
    <location>
        <begin position="198"/>
        <end position="215"/>
    </location>
</feature>
<gene>
    <name evidence="6 7" type="primary">LOC117237810</name>
</gene>
<dbReference type="RefSeq" id="XP_033358056.1">
    <property type="nucleotide sequence ID" value="XM_033502165.1"/>
</dbReference>
<dbReference type="InterPro" id="IPR050327">
    <property type="entry name" value="Proton-linked_MCT"/>
</dbReference>
<evidence type="ECO:0000313" key="7">
    <source>
        <dbReference type="RefSeq" id="XP_033358057.1"/>
    </source>
</evidence>
<proteinExistence type="predicted"/>
<dbReference type="KEGG" id="bvk:117237810"/>
<keyword evidence="5" id="KW-1185">Reference proteome</keyword>
<sequence length="655" mass="72884">MSTEKEEVLFNENENMPKKKTENVYNSEENFEPPDGGWGWVVVVAAGFSNLCILTMLQSFGLIFRDRFAELGINSSQTTTIININFAVNSCTGLANGPLFRKYNYRQVAFVGTLICAVSITALSMTRTFTGALIFFSILYGAGLGITMSSNTIALNAYFKKKIRIAISLSWTCTGIGPIIMPQIITLLTPIYGMEGTILIFGGFAFNAVVCALLLQPASWHVKKGRDIEKSPNIKNVNAEELPMTDKITTNVTCQSTSLENVAKNTQSNYSISNLVKRKFGSQYLYYDDEEYGASGIDVMSPGTPMMSRANDGWFSRRNTSTTSMTSKSSRKESFSWTPSPTPSINLSRQPSLNKRSSVKTLNRTVYRPNSETEKNRRRRLSYQPSTAPLIIASESCEHAAYLEDCKDPNCQYKLQQNSIVLEEFENNQLLKKECVEKTTKKTFLEALIIFFDLDLLRDFVYVNIMLGITFANFAELNFSLLTPFILSERGLSKIEIATVMSILASFDVATRLTIPFIADFIGWQNRTFFLVGVCGMAAGRIVLAHVQNFGVTLAVAVLIGAGKALKTIFMALAIPSHVPLSKLPAATGIQLLTCGIVSLSLGPIVGWIRDVTSNYAIMLHFLNIFTYLTVISWWLETYFTERKSTTAEEEKDIK</sequence>
<feature type="domain" description="Major facilitator superfamily (MFS) profile" evidence="4">
    <location>
        <begin position="439"/>
        <end position="655"/>
    </location>
</feature>
<dbReference type="InterPro" id="IPR036259">
    <property type="entry name" value="MFS_trans_sf"/>
</dbReference>
<dbReference type="PANTHER" id="PTHR11360">
    <property type="entry name" value="MONOCARBOXYLATE TRANSPORTER"/>
    <property type="match status" value="1"/>
</dbReference>